<feature type="transmembrane region" description="Helical" evidence="6">
    <location>
        <begin position="184"/>
        <end position="205"/>
    </location>
</feature>
<proteinExistence type="predicted"/>
<evidence type="ECO:0000256" key="1">
    <source>
        <dbReference type="ARBA" id="ARBA00004651"/>
    </source>
</evidence>
<evidence type="ECO:0000256" key="4">
    <source>
        <dbReference type="ARBA" id="ARBA00022989"/>
    </source>
</evidence>
<sequence>MEFIKEIVRTNLFKITSLNSVSVLIKIGIGLVTSKLLAIFVGPSGMALVGNLRNFSNSLESIATLGFQNGIVKYVAETKDDRPQFQKLISTVCISLLVVAILLSGILYFFAAFWNQQIFGTHFEYEIVIKAMALALPWFAIAVFFLSIINGLGKFKSVIYVNIIGNLIGLLVSMSMILQYKTLGALLSIVITPALLFLVTYYFIAKEFQFSKLVQYQSFDFHVIRNLSSYSLMALVSSVLGPLVYLAIRKNVIFVVGIEQAGFWETMTRISTYYMLFISTILTVYFLPKLAVAKDNFETKKVFWSFYKNILPLFIIGLIFIYFSRTLLIKLLFTKEFLPVTNLFFWQLSGDVLKVASLILGYQFFAKKMTLAFILSELASLGVLYFSSIFLIKFFGIQGIVMAQALDNFTYLLVLAIYFRKSLF</sequence>
<evidence type="ECO:0000313" key="7">
    <source>
        <dbReference type="EMBL" id="QBN20067.1"/>
    </source>
</evidence>
<feature type="transmembrane region" description="Helical" evidence="6">
    <location>
        <begin position="304"/>
        <end position="323"/>
    </location>
</feature>
<evidence type="ECO:0000256" key="5">
    <source>
        <dbReference type="ARBA" id="ARBA00023136"/>
    </source>
</evidence>
<evidence type="ECO:0000313" key="8">
    <source>
        <dbReference type="Proteomes" id="UP000291124"/>
    </source>
</evidence>
<dbReference type="PANTHER" id="PTHR30250:SF30">
    <property type="entry name" value="LIPID III FLIPPASE"/>
    <property type="match status" value="1"/>
</dbReference>
<feature type="transmembrane region" description="Helical" evidence="6">
    <location>
        <begin position="88"/>
        <end position="111"/>
    </location>
</feature>
<gene>
    <name evidence="7" type="ORF">E1750_15095</name>
</gene>
<feature type="transmembrane region" description="Helical" evidence="6">
    <location>
        <begin position="131"/>
        <end position="152"/>
    </location>
</feature>
<dbReference type="InterPro" id="IPR050833">
    <property type="entry name" value="Poly_Biosynth_Transport"/>
</dbReference>
<feature type="transmembrane region" description="Helical" evidence="6">
    <location>
        <begin position="343"/>
        <end position="365"/>
    </location>
</feature>
<dbReference type="GO" id="GO:0005886">
    <property type="term" value="C:plasma membrane"/>
    <property type="evidence" value="ECO:0007669"/>
    <property type="project" value="UniProtKB-SubCell"/>
</dbReference>
<dbReference type="Proteomes" id="UP000291124">
    <property type="component" value="Chromosome"/>
</dbReference>
<feature type="transmembrane region" description="Helical" evidence="6">
    <location>
        <begin position="273"/>
        <end position="292"/>
    </location>
</feature>
<dbReference type="InterPro" id="IPR044550">
    <property type="entry name" value="WzxE"/>
</dbReference>
<organism evidence="7 8">
    <name type="scientific">Flavobacterium nackdongense</name>
    <dbReference type="NCBI Taxonomy" id="2547394"/>
    <lineage>
        <taxon>Bacteria</taxon>
        <taxon>Pseudomonadati</taxon>
        <taxon>Bacteroidota</taxon>
        <taxon>Flavobacteriia</taxon>
        <taxon>Flavobacteriales</taxon>
        <taxon>Flavobacteriaceae</taxon>
        <taxon>Flavobacterium</taxon>
    </lineage>
</organism>
<comment type="subcellular location">
    <subcellularLocation>
        <location evidence="1">Cell membrane</location>
        <topology evidence="1">Multi-pass membrane protein</topology>
    </subcellularLocation>
</comment>
<dbReference type="RefSeq" id="WP_133277569.1">
    <property type="nucleotide sequence ID" value="NZ_CP037933.1"/>
</dbReference>
<dbReference type="EMBL" id="CP037933">
    <property type="protein sequence ID" value="QBN20067.1"/>
    <property type="molecule type" value="Genomic_DNA"/>
</dbReference>
<keyword evidence="5 6" id="KW-0472">Membrane</keyword>
<evidence type="ECO:0000256" key="3">
    <source>
        <dbReference type="ARBA" id="ARBA00022692"/>
    </source>
</evidence>
<feature type="transmembrane region" description="Helical" evidence="6">
    <location>
        <begin position="226"/>
        <end position="248"/>
    </location>
</feature>
<reference evidence="8" key="1">
    <citation type="submission" date="2019-03" db="EMBL/GenBank/DDBJ databases">
        <title>Flavobacterium sp.</title>
        <authorList>
            <person name="Kim H."/>
        </authorList>
    </citation>
    <scope>NUCLEOTIDE SEQUENCE [LARGE SCALE GENOMIC DNA]</scope>
    <source>
        <strain evidence="8">GS13</strain>
    </source>
</reference>
<evidence type="ECO:0000256" key="6">
    <source>
        <dbReference type="SAM" id="Phobius"/>
    </source>
</evidence>
<accession>A0A4P6YGW8</accession>
<protein>
    <submittedName>
        <fullName evidence="7">O-antigen translocase</fullName>
    </submittedName>
</protein>
<dbReference type="PANTHER" id="PTHR30250">
    <property type="entry name" value="PST FAMILY PREDICTED COLANIC ACID TRANSPORTER"/>
    <property type="match status" value="1"/>
</dbReference>
<feature type="transmembrane region" description="Helical" evidence="6">
    <location>
        <begin position="401"/>
        <end position="419"/>
    </location>
</feature>
<dbReference type="GO" id="GO:0009246">
    <property type="term" value="P:enterobacterial common antigen biosynthetic process"/>
    <property type="evidence" value="ECO:0007669"/>
    <property type="project" value="InterPro"/>
</dbReference>
<keyword evidence="8" id="KW-1185">Reference proteome</keyword>
<dbReference type="OrthoDB" id="9769862at2"/>
<evidence type="ECO:0000256" key="2">
    <source>
        <dbReference type="ARBA" id="ARBA00022475"/>
    </source>
</evidence>
<feature type="transmembrane region" description="Helical" evidence="6">
    <location>
        <begin position="372"/>
        <end position="395"/>
    </location>
</feature>
<dbReference type="Pfam" id="PF01943">
    <property type="entry name" value="Polysacc_synt"/>
    <property type="match status" value="1"/>
</dbReference>
<feature type="transmembrane region" description="Helical" evidence="6">
    <location>
        <begin position="159"/>
        <end position="178"/>
    </location>
</feature>
<keyword evidence="2" id="KW-1003">Cell membrane</keyword>
<keyword evidence="3 6" id="KW-0812">Transmembrane</keyword>
<name>A0A4P6YGW8_9FLAO</name>
<dbReference type="CDD" id="cd13125">
    <property type="entry name" value="MATE_like_10"/>
    <property type="match status" value="1"/>
</dbReference>
<dbReference type="KEGG" id="fnk:E1750_15095"/>
<dbReference type="AlphaFoldDB" id="A0A4P6YGW8"/>
<dbReference type="InterPro" id="IPR002797">
    <property type="entry name" value="Polysacc_synth"/>
</dbReference>
<keyword evidence="4 6" id="KW-1133">Transmembrane helix</keyword>